<evidence type="ECO:0000313" key="2">
    <source>
        <dbReference type="EMBL" id="MPC32622.1"/>
    </source>
</evidence>
<feature type="region of interest" description="Disordered" evidence="1">
    <location>
        <begin position="35"/>
        <end position="90"/>
    </location>
</feature>
<dbReference type="EMBL" id="VSRR010002663">
    <property type="protein sequence ID" value="MPC32622.1"/>
    <property type="molecule type" value="Genomic_DNA"/>
</dbReference>
<name>A0A5B7EES6_PORTR</name>
<keyword evidence="3" id="KW-1185">Reference proteome</keyword>
<dbReference type="Proteomes" id="UP000324222">
    <property type="component" value="Unassembled WGS sequence"/>
</dbReference>
<organism evidence="2 3">
    <name type="scientific">Portunus trituberculatus</name>
    <name type="common">Swimming crab</name>
    <name type="synonym">Neptunus trituberculatus</name>
    <dbReference type="NCBI Taxonomy" id="210409"/>
    <lineage>
        <taxon>Eukaryota</taxon>
        <taxon>Metazoa</taxon>
        <taxon>Ecdysozoa</taxon>
        <taxon>Arthropoda</taxon>
        <taxon>Crustacea</taxon>
        <taxon>Multicrustacea</taxon>
        <taxon>Malacostraca</taxon>
        <taxon>Eumalacostraca</taxon>
        <taxon>Eucarida</taxon>
        <taxon>Decapoda</taxon>
        <taxon>Pleocyemata</taxon>
        <taxon>Brachyura</taxon>
        <taxon>Eubrachyura</taxon>
        <taxon>Portunoidea</taxon>
        <taxon>Portunidae</taxon>
        <taxon>Portuninae</taxon>
        <taxon>Portunus</taxon>
    </lineage>
</organism>
<protein>
    <submittedName>
        <fullName evidence="2">Uncharacterized protein</fullName>
    </submittedName>
</protein>
<feature type="compositionally biased region" description="Polar residues" evidence="1">
    <location>
        <begin position="66"/>
        <end position="77"/>
    </location>
</feature>
<proteinExistence type="predicted"/>
<sequence length="90" mass="10105">MVHRGSTLRCLGAGAFQKYIIGYFTARTHLPPPTHFITNHSAHHHPSPSTTIQHSWASHPLHRHTLQPTKDATTQQRIEPPHLASTSSYI</sequence>
<evidence type="ECO:0000313" key="3">
    <source>
        <dbReference type="Proteomes" id="UP000324222"/>
    </source>
</evidence>
<gene>
    <name evidence="2" type="ORF">E2C01_025943</name>
</gene>
<dbReference type="AlphaFoldDB" id="A0A5B7EES6"/>
<reference evidence="2 3" key="1">
    <citation type="submission" date="2019-05" db="EMBL/GenBank/DDBJ databases">
        <title>Another draft genome of Portunus trituberculatus and its Hox gene families provides insights of decapod evolution.</title>
        <authorList>
            <person name="Jeong J.-H."/>
            <person name="Song I."/>
            <person name="Kim S."/>
            <person name="Choi T."/>
            <person name="Kim D."/>
            <person name="Ryu S."/>
            <person name="Kim W."/>
        </authorList>
    </citation>
    <scope>NUCLEOTIDE SEQUENCE [LARGE SCALE GENOMIC DNA]</scope>
    <source>
        <tissue evidence="2">Muscle</tissue>
    </source>
</reference>
<evidence type="ECO:0000256" key="1">
    <source>
        <dbReference type="SAM" id="MobiDB-lite"/>
    </source>
</evidence>
<comment type="caution">
    <text evidence="2">The sequence shown here is derived from an EMBL/GenBank/DDBJ whole genome shotgun (WGS) entry which is preliminary data.</text>
</comment>
<accession>A0A5B7EES6</accession>